<proteinExistence type="predicted"/>
<evidence type="ECO:0008006" key="3">
    <source>
        <dbReference type="Google" id="ProtNLM"/>
    </source>
</evidence>
<protein>
    <recommendedName>
        <fullName evidence="3">DUF2946 domain-containing protein</fullName>
    </recommendedName>
</protein>
<organism evidence="1 2">
    <name type="scientific">Ancylobacter moscoviensis</name>
    <dbReference type="NCBI Taxonomy" id="2597768"/>
    <lineage>
        <taxon>Bacteria</taxon>
        <taxon>Pseudomonadati</taxon>
        <taxon>Pseudomonadota</taxon>
        <taxon>Alphaproteobacteria</taxon>
        <taxon>Hyphomicrobiales</taxon>
        <taxon>Xanthobacteraceae</taxon>
        <taxon>Ancylobacter</taxon>
    </lineage>
</organism>
<evidence type="ECO:0000313" key="2">
    <source>
        <dbReference type="Proteomes" id="UP000315321"/>
    </source>
</evidence>
<reference evidence="1 2" key="1">
    <citation type="submission" date="2019-07" db="EMBL/GenBank/DDBJ databases">
        <authorList>
            <person name="Grouzdev D.S."/>
        </authorList>
    </citation>
    <scope>NUCLEOTIDE SEQUENCE [LARGE SCALE GENOMIC DNA]</scope>
    <source>
        <strain evidence="1 2">3C</strain>
    </source>
</reference>
<dbReference type="Proteomes" id="UP000315321">
    <property type="component" value="Unassembled WGS sequence"/>
</dbReference>
<name>A0ABY3DRJ8_9HYPH</name>
<dbReference type="RefSeq" id="WP_144342185.1">
    <property type="nucleotide sequence ID" value="NZ_VMBP01000002.1"/>
</dbReference>
<sequence>MQPEHRHPGGRTSATTLRQMALALAVAYLIVLQTLLGGLASGAHAASGVALDAFGQVLCVGAHNAPSSPDEPAHHTPDCCTTGCQMSAGAGLPPPASISLAAPSAAVLLRKVVPRSAAVALGVERSPRHTRAPPLA</sequence>
<keyword evidence="2" id="KW-1185">Reference proteome</keyword>
<accession>A0ABY3DRJ8</accession>
<comment type="caution">
    <text evidence="1">The sequence shown here is derived from an EMBL/GenBank/DDBJ whole genome shotgun (WGS) entry which is preliminary data.</text>
</comment>
<evidence type="ECO:0000313" key="1">
    <source>
        <dbReference type="EMBL" id="TSJ62694.1"/>
    </source>
</evidence>
<gene>
    <name evidence="1" type="ORF">FO470_06695</name>
</gene>
<dbReference type="EMBL" id="VMBP01000002">
    <property type="protein sequence ID" value="TSJ62694.1"/>
    <property type="molecule type" value="Genomic_DNA"/>
</dbReference>